<gene>
    <name evidence="1" type="ORF">IEN85_18000</name>
</gene>
<name>A0A927FBK8_9BACT</name>
<comment type="caution">
    <text evidence="1">The sequence shown here is derived from an EMBL/GenBank/DDBJ whole genome shotgun (WGS) entry which is preliminary data.</text>
</comment>
<evidence type="ECO:0000313" key="1">
    <source>
        <dbReference type="EMBL" id="MBD5781399.1"/>
    </source>
</evidence>
<dbReference type="RefSeq" id="WP_191618502.1">
    <property type="nucleotide sequence ID" value="NZ_JACYFG010000041.1"/>
</dbReference>
<sequence length="545" mass="62213">MTRSRKQENNPNSACLFYDLEVAPESYNFPLFLLLAKDWMAKRGISQSHLIIVPGLKDGYRTTGNPHAIDHSNWRLRQLLAPSALAFLPEASFTICHTREEAKNAWTAAQQKAAEVFPNDYSPDAPTAVFSIKEFCDAERRGEKTARFSPSPQSIEYLRSWRSDVVGDRRLIVITFRQANYQSSRNSDIDSWIRFAKSLDPARYYPILVPDTELALQQRGDIQGVPTFTEACFNLELRFALYQLAWLSMAVNTGPACLNAQTDNISYLHFKMVTRSINCSDLAYFEKERFYPGSQWPCANDTQILIWEDDHYDMITKAFEVMVDRKEGTGLWNDQRFEKSIRDELSAERFETASQWSACFVAFAPRSLEAWLLRAESMLSLERYHEALLTLISAQERFPHAAKQWGSRKIHPAAAGIGNAYAVLMKDGSAWRLRRSFTALSEQRLGQTATNKTCLIFGAGQGGKLAKNRLPHWLRPIGFIDNDPAKQNQTVDNLPIYNIHQTQALSYDYILIASMAAIEIFEQLCLEDIPVENVFFLEPEMILPR</sequence>
<evidence type="ECO:0000313" key="2">
    <source>
        <dbReference type="Proteomes" id="UP000622317"/>
    </source>
</evidence>
<proteinExistence type="predicted"/>
<dbReference type="EMBL" id="JACYFG010000041">
    <property type="protein sequence ID" value="MBD5781399.1"/>
    <property type="molecule type" value="Genomic_DNA"/>
</dbReference>
<protein>
    <submittedName>
        <fullName evidence="1">Uncharacterized protein</fullName>
    </submittedName>
</protein>
<dbReference type="AlphaFoldDB" id="A0A927FBK8"/>
<accession>A0A927FBK8</accession>
<dbReference type="Proteomes" id="UP000622317">
    <property type="component" value="Unassembled WGS sequence"/>
</dbReference>
<keyword evidence="2" id="KW-1185">Reference proteome</keyword>
<dbReference type="Gene3D" id="3.40.50.720">
    <property type="entry name" value="NAD(P)-binding Rossmann-like Domain"/>
    <property type="match status" value="1"/>
</dbReference>
<reference evidence="1" key="1">
    <citation type="submission" date="2020-09" db="EMBL/GenBank/DDBJ databases">
        <title>Pelagicoccus enzymogenes sp. nov. with an EPS production, isolated from marine sediment.</title>
        <authorList>
            <person name="Feng X."/>
        </authorList>
    </citation>
    <scope>NUCLEOTIDE SEQUENCE</scope>
    <source>
        <strain evidence="1">NFK12</strain>
    </source>
</reference>
<dbReference type="InterPro" id="IPR029063">
    <property type="entry name" value="SAM-dependent_MTases_sf"/>
</dbReference>
<organism evidence="1 2">
    <name type="scientific">Pelagicoccus enzymogenes</name>
    <dbReference type="NCBI Taxonomy" id="2773457"/>
    <lineage>
        <taxon>Bacteria</taxon>
        <taxon>Pseudomonadati</taxon>
        <taxon>Verrucomicrobiota</taxon>
        <taxon>Opitutia</taxon>
        <taxon>Puniceicoccales</taxon>
        <taxon>Pelagicoccaceae</taxon>
        <taxon>Pelagicoccus</taxon>
    </lineage>
</organism>
<dbReference type="SUPFAM" id="SSF53335">
    <property type="entry name" value="S-adenosyl-L-methionine-dependent methyltransferases"/>
    <property type="match status" value="1"/>
</dbReference>